<dbReference type="EMBL" id="GG662495">
    <property type="protein sequence ID" value="EWS72206.1"/>
    <property type="molecule type" value="Genomic_DNA"/>
</dbReference>
<dbReference type="InParanoid" id="W7XE43"/>
<dbReference type="AlphaFoldDB" id="W7XE43"/>
<proteinExistence type="predicted"/>
<keyword evidence="1" id="KW-0472">Membrane</keyword>
<gene>
    <name evidence="2" type="ORF">TTHERM_000535353</name>
</gene>
<protein>
    <submittedName>
        <fullName evidence="2">Transmembrane protein, putative</fullName>
    </submittedName>
</protein>
<evidence type="ECO:0000313" key="2">
    <source>
        <dbReference type="EMBL" id="EWS72206.1"/>
    </source>
</evidence>
<keyword evidence="3" id="KW-1185">Reference proteome</keyword>
<feature type="transmembrane region" description="Helical" evidence="1">
    <location>
        <begin position="49"/>
        <end position="76"/>
    </location>
</feature>
<keyword evidence="1" id="KW-1133">Transmembrane helix</keyword>
<feature type="transmembrane region" description="Helical" evidence="1">
    <location>
        <begin position="12"/>
        <end position="37"/>
    </location>
</feature>
<dbReference type="GeneID" id="24439460"/>
<keyword evidence="1 2" id="KW-0812">Transmembrane</keyword>
<dbReference type="RefSeq" id="XP_012655249.1">
    <property type="nucleotide sequence ID" value="XM_012799795.1"/>
</dbReference>
<name>W7XE43_TETTS</name>
<evidence type="ECO:0000313" key="3">
    <source>
        <dbReference type="Proteomes" id="UP000009168"/>
    </source>
</evidence>
<organism evidence="2 3">
    <name type="scientific">Tetrahymena thermophila (strain SB210)</name>
    <dbReference type="NCBI Taxonomy" id="312017"/>
    <lineage>
        <taxon>Eukaryota</taxon>
        <taxon>Sar</taxon>
        <taxon>Alveolata</taxon>
        <taxon>Ciliophora</taxon>
        <taxon>Intramacronucleata</taxon>
        <taxon>Oligohymenophorea</taxon>
        <taxon>Hymenostomatida</taxon>
        <taxon>Tetrahymenina</taxon>
        <taxon>Tetrahymenidae</taxon>
        <taxon>Tetrahymena</taxon>
    </lineage>
</organism>
<dbReference type="Proteomes" id="UP000009168">
    <property type="component" value="Unassembled WGS sequence"/>
</dbReference>
<evidence type="ECO:0000256" key="1">
    <source>
        <dbReference type="SAM" id="Phobius"/>
    </source>
</evidence>
<reference evidence="3" key="1">
    <citation type="journal article" date="2006" name="PLoS Biol.">
        <title>Macronuclear genome sequence of the ciliate Tetrahymena thermophila, a model eukaryote.</title>
        <authorList>
            <person name="Eisen J.A."/>
            <person name="Coyne R.S."/>
            <person name="Wu M."/>
            <person name="Wu D."/>
            <person name="Thiagarajan M."/>
            <person name="Wortman J.R."/>
            <person name="Badger J.H."/>
            <person name="Ren Q."/>
            <person name="Amedeo P."/>
            <person name="Jones K.M."/>
            <person name="Tallon L.J."/>
            <person name="Delcher A.L."/>
            <person name="Salzberg S.L."/>
            <person name="Silva J.C."/>
            <person name="Haas B.J."/>
            <person name="Majoros W.H."/>
            <person name="Farzad M."/>
            <person name="Carlton J.M."/>
            <person name="Smith R.K. Jr."/>
            <person name="Garg J."/>
            <person name="Pearlman R.E."/>
            <person name="Karrer K.M."/>
            <person name="Sun L."/>
            <person name="Manning G."/>
            <person name="Elde N.C."/>
            <person name="Turkewitz A.P."/>
            <person name="Asai D.J."/>
            <person name="Wilkes D.E."/>
            <person name="Wang Y."/>
            <person name="Cai H."/>
            <person name="Collins K."/>
            <person name="Stewart B.A."/>
            <person name="Lee S.R."/>
            <person name="Wilamowska K."/>
            <person name="Weinberg Z."/>
            <person name="Ruzzo W.L."/>
            <person name="Wloga D."/>
            <person name="Gaertig J."/>
            <person name="Frankel J."/>
            <person name="Tsao C.-C."/>
            <person name="Gorovsky M.A."/>
            <person name="Keeling P.J."/>
            <person name="Waller R.F."/>
            <person name="Patron N.J."/>
            <person name="Cherry J.M."/>
            <person name="Stover N.A."/>
            <person name="Krieger C.J."/>
            <person name="del Toro C."/>
            <person name="Ryder H.F."/>
            <person name="Williamson S.C."/>
            <person name="Barbeau R.A."/>
            <person name="Hamilton E.P."/>
            <person name="Orias E."/>
        </authorList>
    </citation>
    <scope>NUCLEOTIDE SEQUENCE [LARGE SCALE GENOMIC DNA]</scope>
    <source>
        <strain evidence="3">SB210</strain>
    </source>
</reference>
<accession>W7XE43</accession>
<dbReference type="KEGG" id="tet:TTHERM_000535353"/>
<sequence>MGASINFKIQIYVKCFLLIDKTLNLLIFQTLLAQIIIFQTKELSKQYTLILSSLSFSSQALVMIITKHFQIFMIFYQIKTTKINFNLIMNLYTKYFQQIVQVRTQTFMDFTGNVICLFSRKRSSQKLLN</sequence>